<accession>A0A7J5E1R8</accession>
<feature type="signal peptide" evidence="1">
    <location>
        <begin position="1"/>
        <end position="26"/>
    </location>
</feature>
<dbReference type="RefSeq" id="WP_151579325.1">
    <property type="nucleotide sequence ID" value="NZ_WBVM01000001.1"/>
</dbReference>
<dbReference type="EMBL" id="WBVM01000001">
    <property type="protein sequence ID" value="KAB2811904.1"/>
    <property type="molecule type" value="Genomic_DNA"/>
</dbReference>
<dbReference type="Proteomes" id="UP000449906">
    <property type="component" value="Unassembled WGS sequence"/>
</dbReference>
<reference evidence="2 3" key="1">
    <citation type="submission" date="2019-09" db="EMBL/GenBank/DDBJ databases">
        <title>Pimelobacter sp. isolated from Paulinella.</title>
        <authorList>
            <person name="Jeong S.E."/>
        </authorList>
    </citation>
    <scope>NUCLEOTIDE SEQUENCE [LARGE SCALE GENOMIC DNA]</scope>
    <source>
        <strain evidence="2 3">Pch-N</strain>
    </source>
</reference>
<dbReference type="AlphaFoldDB" id="A0A7J5E1R8"/>
<name>A0A7J5E1R8_NOCSI</name>
<evidence type="ECO:0008006" key="4">
    <source>
        <dbReference type="Google" id="ProtNLM"/>
    </source>
</evidence>
<dbReference type="PROSITE" id="PS51257">
    <property type="entry name" value="PROKAR_LIPOPROTEIN"/>
    <property type="match status" value="1"/>
</dbReference>
<protein>
    <recommendedName>
        <fullName evidence="4">Lipoprotein</fullName>
    </recommendedName>
</protein>
<proteinExistence type="predicted"/>
<evidence type="ECO:0000313" key="2">
    <source>
        <dbReference type="EMBL" id="KAB2811904.1"/>
    </source>
</evidence>
<organism evidence="2 3">
    <name type="scientific">Nocardioides simplex</name>
    <name type="common">Arthrobacter simplex</name>
    <dbReference type="NCBI Taxonomy" id="2045"/>
    <lineage>
        <taxon>Bacteria</taxon>
        <taxon>Bacillati</taxon>
        <taxon>Actinomycetota</taxon>
        <taxon>Actinomycetes</taxon>
        <taxon>Propionibacteriales</taxon>
        <taxon>Nocardioidaceae</taxon>
        <taxon>Pimelobacter</taxon>
    </lineage>
</organism>
<keyword evidence="1" id="KW-0732">Signal</keyword>
<evidence type="ECO:0000313" key="3">
    <source>
        <dbReference type="Proteomes" id="UP000449906"/>
    </source>
</evidence>
<feature type="chain" id="PRO_5039092328" description="Lipoprotein" evidence="1">
    <location>
        <begin position="27"/>
        <end position="259"/>
    </location>
</feature>
<gene>
    <name evidence="2" type="ORF">F9L07_08680</name>
</gene>
<sequence length="259" mass="28491">MSRERSRGALTALVCVLLLAAGCSSSGTEAPGEGPSRGGASALAGDPQVLQDVVDASFTVPGRAQLRRIRVERFVRGWGIERCGGKAPPLDGTADRFEQALYPDLDLIRRKGINESVEKIDYGREDCQVGDQIGKRMRSFWDWAKLAIPWDEVTQTVVQDASLVPVKEAMATCLRDRTGLEVSDDDPAGSFMGSVDRSFLLSDSVAKMMDYSVAFADCGEDYYAALRRLLEKKRPALIERHREVLEKFATELVELGYVP</sequence>
<evidence type="ECO:0000256" key="1">
    <source>
        <dbReference type="SAM" id="SignalP"/>
    </source>
</evidence>
<comment type="caution">
    <text evidence="2">The sequence shown here is derived from an EMBL/GenBank/DDBJ whole genome shotgun (WGS) entry which is preliminary data.</text>
</comment>